<dbReference type="GO" id="GO:0006260">
    <property type="term" value="P:DNA replication"/>
    <property type="evidence" value="ECO:0007669"/>
    <property type="project" value="UniProtKB-UniRule"/>
</dbReference>
<evidence type="ECO:0000313" key="10">
    <source>
        <dbReference type="EMBL" id="HGT37767.1"/>
    </source>
</evidence>
<feature type="coiled-coil region" evidence="7">
    <location>
        <begin position="268"/>
        <end position="428"/>
    </location>
</feature>
<feature type="domain" description="SMC hinge" evidence="9">
    <location>
        <begin position="525"/>
        <end position="659"/>
    </location>
</feature>
<dbReference type="EMBL" id="DSVQ01000002">
    <property type="protein sequence ID" value="HGT37767.1"/>
    <property type="molecule type" value="Genomic_DNA"/>
</dbReference>
<dbReference type="InterPro" id="IPR036277">
    <property type="entry name" value="SMC_hinge_sf"/>
</dbReference>
<name>A0A7C4QL04_9PLAN</name>
<dbReference type="GO" id="GO:0005694">
    <property type="term" value="C:chromosome"/>
    <property type="evidence" value="ECO:0007669"/>
    <property type="project" value="InterPro"/>
</dbReference>
<comment type="domain">
    <text evidence="7">Contains large globular domains required for ATP hydrolysis at each terminus and a third globular domain forming a flexible hinge near the middle of the molecule. These domains are separated by coiled-coil structures.</text>
</comment>
<dbReference type="GO" id="GO:0003677">
    <property type="term" value="F:DNA binding"/>
    <property type="evidence" value="ECO:0007669"/>
    <property type="project" value="UniProtKB-UniRule"/>
</dbReference>
<dbReference type="HAMAP" id="MF_01894">
    <property type="entry name" value="Smc_prok"/>
    <property type="match status" value="1"/>
</dbReference>
<accession>A0A7C4QL04</accession>
<comment type="subcellular location">
    <subcellularLocation>
        <location evidence="1 7">Cytoplasm</location>
    </subcellularLocation>
</comment>
<dbReference type="InterPro" id="IPR003395">
    <property type="entry name" value="RecF/RecN/SMC_N"/>
</dbReference>
<dbReference type="PIRSF" id="PIRSF005719">
    <property type="entry name" value="SMC"/>
    <property type="match status" value="1"/>
</dbReference>
<evidence type="ECO:0000256" key="6">
    <source>
        <dbReference type="ARBA" id="ARBA00023125"/>
    </source>
</evidence>
<evidence type="ECO:0000256" key="4">
    <source>
        <dbReference type="ARBA" id="ARBA00022840"/>
    </source>
</evidence>
<dbReference type="SMART" id="SM00968">
    <property type="entry name" value="SMC_hinge"/>
    <property type="match status" value="1"/>
</dbReference>
<protein>
    <recommendedName>
        <fullName evidence="7">Chromosome partition protein Smc</fullName>
    </recommendedName>
</protein>
<dbReference type="FunFam" id="3.40.50.300:FF:000901">
    <property type="entry name" value="Chromosome partition protein Smc"/>
    <property type="match status" value="1"/>
</dbReference>
<dbReference type="SUPFAM" id="SSF57997">
    <property type="entry name" value="Tropomyosin"/>
    <property type="match status" value="1"/>
</dbReference>
<evidence type="ECO:0000256" key="2">
    <source>
        <dbReference type="ARBA" id="ARBA00022490"/>
    </source>
</evidence>
<dbReference type="SUPFAM" id="SSF75553">
    <property type="entry name" value="Smc hinge domain"/>
    <property type="match status" value="1"/>
</dbReference>
<dbReference type="NCBIfam" id="TIGR02168">
    <property type="entry name" value="SMC_prok_B"/>
    <property type="match status" value="1"/>
</dbReference>
<feature type="binding site" evidence="7">
    <location>
        <begin position="31"/>
        <end position="38"/>
    </location>
    <ligand>
        <name>ATP</name>
        <dbReference type="ChEBI" id="CHEBI:30616"/>
    </ligand>
</feature>
<evidence type="ECO:0000259" key="9">
    <source>
        <dbReference type="SMART" id="SM00968"/>
    </source>
</evidence>
<dbReference type="GO" id="GO:0005737">
    <property type="term" value="C:cytoplasm"/>
    <property type="evidence" value="ECO:0007669"/>
    <property type="project" value="UniProtKB-SubCell"/>
</dbReference>
<evidence type="ECO:0000256" key="7">
    <source>
        <dbReference type="HAMAP-Rule" id="MF_01894"/>
    </source>
</evidence>
<dbReference type="InterPro" id="IPR027417">
    <property type="entry name" value="P-loop_NTPase"/>
</dbReference>
<dbReference type="AlphaFoldDB" id="A0A7C4QL04"/>
<dbReference type="Pfam" id="PF02463">
    <property type="entry name" value="SMC_N"/>
    <property type="match status" value="1"/>
</dbReference>
<evidence type="ECO:0000256" key="3">
    <source>
        <dbReference type="ARBA" id="ARBA00022741"/>
    </source>
</evidence>
<evidence type="ECO:0000256" key="5">
    <source>
        <dbReference type="ARBA" id="ARBA00023054"/>
    </source>
</evidence>
<comment type="function">
    <text evidence="7">Required for chromosome condensation and partitioning.</text>
</comment>
<dbReference type="Gene3D" id="3.30.70.1620">
    <property type="match status" value="1"/>
</dbReference>
<dbReference type="GO" id="GO:0030261">
    <property type="term" value="P:chromosome condensation"/>
    <property type="evidence" value="ECO:0007669"/>
    <property type="project" value="InterPro"/>
</dbReference>
<dbReference type="Gene3D" id="1.20.1060.20">
    <property type="match status" value="1"/>
</dbReference>
<feature type="coiled-coil region" evidence="7">
    <location>
        <begin position="903"/>
        <end position="958"/>
    </location>
</feature>
<comment type="similarity">
    <text evidence="7">Belongs to the SMC family.</text>
</comment>
<keyword evidence="6 7" id="KW-0238">DNA-binding</keyword>
<dbReference type="Pfam" id="PF06470">
    <property type="entry name" value="SMC_hinge"/>
    <property type="match status" value="1"/>
</dbReference>
<keyword evidence="4 7" id="KW-0067">ATP-binding</keyword>
<dbReference type="GO" id="GO:0007059">
    <property type="term" value="P:chromosome segregation"/>
    <property type="evidence" value="ECO:0007669"/>
    <property type="project" value="UniProtKB-UniRule"/>
</dbReference>
<keyword evidence="3 7" id="KW-0547">Nucleotide-binding</keyword>
<comment type="caution">
    <text evidence="10">The sequence shown here is derived from an EMBL/GenBank/DDBJ whole genome shotgun (WGS) entry which is preliminary data.</text>
</comment>
<dbReference type="PANTHER" id="PTHR43977">
    <property type="entry name" value="STRUCTURAL MAINTENANCE OF CHROMOSOMES PROTEIN 3"/>
    <property type="match status" value="1"/>
</dbReference>
<dbReference type="GO" id="GO:0005524">
    <property type="term" value="F:ATP binding"/>
    <property type="evidence" value="ECO:0007669"/>
    <property type="project" value="UniProtKB-UniRule"/>
</dbReference>
<feature type="compositionally biased region" description="Low complexity" evidence="8">
    <location>
        <begin position="1005"/>
        <end position="1018"/>
    </location>
</feature>
<keyword evidence="5 7" id="KW-0175">Coiled coil</keyword>
<gene>
    <name evidence="7 10" type="primary">smc</name>
    <name evidence="10" type="ORF">ENS64_00635</name>
</gene>
<feature type="coiled-coil region" evidence="7">
    <location>
        <begin position="166"/>
        <end position="207"/>
    </location>
</feature>
<dbReference type="InterPro" id="IPR024704">
    <property type="entry name" value="SMC"/>
</dbReference>
<dbReference type="InterPro" id="IPR010935">
    <property type="entry name" value="SMC_hinge"/>
</dbReference>
<comment type="subunit">
    <text evidence="7">Homodimer.</text>
</comment>
<dbReference type="CDD" id="cd03278">
    <property type="entry name" value="ABC_SMC_barmotin"/>
    <property type="match status" value="1"/>
</dbReference>
<feature type="coiled-coil region" evidence="7">
    <location>
        <begin position="1080"/>
        <end position="1114"/>
    </location>
</feature>
<feature type="region of interest" description="Disordered" evidence="8">
    <location>
        <begin position="999"/>
        <end position="1018"/>
    </location>
</feature>
<feature type="coiled-coil region" evidence="7">
    <location>
        <begin position="693"/>
        <end position="797"/>
    </location>
</feature>
<dbReference type="GO" id="GO:0016887">
    <property type="term" value="F:ATP hydrolysis activity"/>
    <property type="evidence" value="ECO:0007669"/>
    <property type="project" value="InterPro"/>
</dbReference>
<organism evidence="10">
    <name type="scientific">Schlesneria paludicola</name>
    <dbReference type="NCBI Taxonomy" id="360056"/>
    <lineage>
        <taxon>Bacteria</taxon>
        <taxon>Pseudomonadati</taxon>
        <taxon>Planctomycetota</taxon>
        <taxon>Planctomycetia</taxon>
        <taxon>Planctomycetales</taxon>
        <taxon>Planctomycetaceae</taxon>
        <taxon>Schlesneria</taxon>
    </lineage>
</organism>
<keyword evidence="2 7" id="KW-0963">Cytoplasm</keyword>
<sequence length="1277" mass="144059">MLKSLEIYGFKSFADRTRFEFSPGLTGIVGPNGSGKSNVVDALKWILGDQSPKSLRGQEMTDVIFNGSASRKPCSYAEAFLTLDNTQRVLKIEADEITIGRRLYRGGDAEYLINKAPARLKDVRDLLLGTGAGNAAYCIIEQGRVDQILQANPTNRRVIFEEAAGISRFKSRRVEAQRKLERVAQNLQRLSDIVDEVEAQLNATRGQAAKAVKFRELSEELRRWWLGLAADDYRAIAAELAGVQDRAARCETRLQALAALQQEFDAGEARFDRDLSELELHLKEAERKFAQLREALATQEASLKFQMARQQELEAERRRLQEQQRLLQRRTEEAEQQIARQREHWLQAQQEEAALKQRLTAQDEQWRQSVAAAEQQREQVEACRGRQRELTRSVSAAEQAVAAWEAQADALEQSRERLLGRRQEVLQQQADIEHTCQRRRCAYESLRQAHEAAQEQVRAHSTVLQELSAVQQALQQRLSSLREARGAAAARRTVLEDLELRQEGLGIGVRELLHRARHAHEPPWNTIVGSVADLLEVDLEHAGLVEVALGPRAQWLVLREFQSLLDYLARGAVTLTGRVGFLAVPERTISQPSPTLREAGRLIHLQRPAKSTLDLRSRPGVLRRADELVASERGVTGLAAAVLGDTWVVSDLAVAAELATEVGDGVRFVTLQGELVDGQGAIHLGLIRSETSLLSRKSELRRIKNELARAERELGLAEEEGQQVAGDVRATEIALQTATRRLEDLEQQLAQALAEWRMADQEAERCRREAEILEGQLQAAETDWQRAQREAQSAHARWETLRGDLQTVDGELSAAEAAWQAAVQAAQALDHIKTREQVDLVKQSERVRAELAALERWQSEHRQRQAQQAEGQQRIEAVREQQTRLRLQILNARAALADLYHAADRQELEVRRWHQLKEQLRRERSEFVERELQVRRERRELQDQRHAEDIRRQELQHQLATLAERIHEEYQLTLEEVAAQGHSAWSLFLEQRRQLASEDTDEAAKAAGSATLAAHSPAAPLEDQVPATAAEAEFSPASRGPAGTVPQFAEVRPEIEAHVARLRRKLKLLGHVNTDSLRDLEQLEQRFSLLSGQLQDLVEARSALEEIIRRFNQESRRLFAETFAKIRGNFQQLFRKVFGGGEGDIVLEDPNDMLECGIEIVARPPGKELRSLSLLSGGEKSMTAIALVMAIFQAKPSPFCILDEVDAALDEANIDRFAAVLKEFRATTQFIMITHHKRSMMNADVLYGVTMEESGVSKRMSVRFEDIGENGEFRRAA</sequence>
<dbReference type="SUPFAM" id="SSF52540">
    <property type="entry name" value="P-loop containing nucleoside triphosphate hydrolases"/>
    <property type="match status" value="1"/>
</dbReference>
<dbReference type="GO" id="GO:0007062">
    <property type="term" value="P:sister chromatid cohesion"/>
    <property type="evidence" value="ECO:0007669"/>
    <property type="project" value="InterPro"/>
</dbReference>
<dbReference type="Gene3D" id="3.40.50.300">
    <property type="entry name" value="P-loop containing nucleotide triphosphate hydrolases"/>
    <property type="match status" value="2"/>
</dbReference>
<evidence type="ECO:0000256" key="1">
    <source>
        <dbReference type="ARBA" id="ARBA00004496"/>
    </source>
</evidence>
<evidence type="ECO:0000256" key="8">
    <source>
        <dbReference type="SAM" id="MobiDB-lite"/>
    </source>
</evidence>
<proteinExistence type="inferred from homology"/>
<reference evidence="10" key="1">
    <citation type="journal article" date="2020" name="mSystems">
        <title>Genome- and Community-Level Interaction Insights into Carbon Utilization and Element Cycling Functions of Hydrothermarchaeota in Hydrothermal Sediment.</title>
        <authorList>
            <person name="Zhou Z."/>
            <person name="Liu Y."/>
            <person name="Xu W."/>
            <person name="Pan J."/>
            <person name="Luo Z.H."/>
            <person name="Li M."/>
        </authorList>
    </citation>
    <scope>NUCLEOTIDE SEQUENCE [LARGE SCALE GENOMIC DNA]</scope>
    <source>
        <strain evidence="10">SpSt-508</strain>
    </source>
</reference>
<dbReference type="InterPro" id="IPR011890">
    <property type="entry name" value="SMC_prok"/>
</dbReference>